<protein>
    <submittedName>
        <fullName evidence="2">Uncharacterized protein</fullName>
    </submittedName>
</protein>
<dbReference type="EMBL" id="BMAT01005554">
    <property type="protein sequence ID" value="GFR95745.1"/>
    <property type="molecule type" value="Genomic_DNA"/>
</dbReference>
<accession>A0AAV4HFW4</accession>
<gene>
    <name evidence="2" type="ORF">ElyMa_002702000</name>
</gene>
<feature type="region of interest" description="Disordered" evidence="1">
    <location>
        <begin position="285"/>
        <end position="311"/>
    </location>
</feature>
<sequence length="413" mass="46017">MNLFDLRLISEKPQRLQVERIGLKRPSAQKAEMNARKNSIWEKRSSGVNPTTGASALFSASHNSQSDTFAVSYTNGAQGGEPVGIDEKCYHLITDFNETSITISSPVGFEELEEEEDNVGDYLESYILQEKSKPKSRSMQTSEGSSSSCGAEYSSCSCMGQPGAVEESSKTSEENSDTLNISHPDDKGHDYQPLYTPQDIKSSDFSPTGRDYRHLSTPQDTKSSELSATVQHKTNLRGYININPLPSPESKSVRKDKPRKLVVNEAYKDDLTSHTLSVLNSSQYDTSENAGAKNNHDVNGAYDVSKNTPCNHEKPEMVSVRTSTHEIGPCFCSGTNFYHRGEQIDFAGRKFYCDSGDVVLTDLRYTVAYKAIHINLISQHSYFAQSISDIKSVEYGNQPRNRTRDRRIKIPTR</sequence>
<name>A0AAV4HFW4_9GAST</name>
<organism evidence="2 3">
    <name type="scientific">Elysia marginata</name>
    <dbReference type="NCBI Taxonomy" id="1093978"/>
    <lineage>
        <taxon>Eukaryota</taxon>
        <taxon>Metazoa</taxon>
        <taxon>Spiralia</taxon>
        <taxon>Lophotrochozoa</taxon>
        <taxon>Mollusca</taxon>
        <taxon>Gastropoda</taxon>
        <taxon>Heterobranchia</taxon>
        <taxon>Euthyneura</taxon>
        <taxon>Panpulmonata</taxon>
        <taxon>Sacoglossa</taxon>
        <taxon>Placobranchoidea</taxon>
        <taxon>Plakobranchidae</taxon>
        <taxon>Elysia</taxon>
    </lineage>
</organism>
<evidence type="ECO:0000313" key="3">
    <source>
        <dbReference type="Proteomes" id="UP000762676"/>
    </source>
</evidence>
<keyword evidence="3" id="KW-1185">Reference proteome</keyword>
<feature type="region of interest" description="Disordered" evidence="1">
    <location>
        <begin position="131"/>
        <end position="228"/>
    </location>
</feature>
<feature type="compositionally biased region" description="Low complexity" evidence="1">
    <location>
        <begin position="137"/>
        <end position="157"/>
    </location>
</feature>
<comment type="caution">
    <text evidence="2">The sequence shown here is derived from an EMBL/GenBank/DDBJ whole genome shotgun (WGS) entry which is preliminary data.</text>
</comment>
<proteinExistence type="predicted"/>
<evidence type="ECO:0000256" key="1">
    <source>
        <dbReference type="SAM" id="MobiDB-lite"/>
    </source>
</evidence>
<dbReference type="Proteomes" id="UP000762676">
    <property type="component" value="Unassembled WGS sequence"/>
</dbReference>
<dbReference type="AlphaFoldDB" id="A0AAV4HFW4"/>
<reference evidence="2 3" key="1">
    <citation type="journal article" date="2021" name="Elife">
        <title>Chloroplast acquisition without the gene transfer in kleptoplastic sea slugs, Plakobranchus ocellatus.</title>
        <authorList>
            <person name="Maeda T."/>
            <person name="Takahashi S."/>
            <person name="Yoshida T."/>
            <person name="Shimamura S."/>
            <person name="Takaki Y."/>
            <person name="Nagai Y."/>
            <person name="Toyoda A."/>
            <person name="Suzuki Y."/>
            <person name="Arimoto A."/>
            <person name="Ishii H."/>
            <person name="Satoh N."/>
            <person name="Nishiyama T."/>
            <person name="Hasebe M."/>
            <person name="Maruyama T."/>
            <person name="Minagawa J."/>
            <person name="Obokata J."/>
            <person name="Shigenobu S."/>
        </authorList>
    </citation>
    <scope>NUCLEOTIDE SEQUENCE [LARGE SCALE GENOMIC DNA]</scope>
</reference>
<evidence type="ECO:0000313" key="2">
    <source>
        <dbReference type="EMBL" id="GFR95745.1"/>
    </source>
</evidence>
<feature type="compositionally biased region" description="Polar residues" evidence="1">
    <location>
        <begin position="216"/>
        <end position="228"/>
    </location>
</feature>